<dbReference type="RefSeq" id="XP_058307401.1">
    <property type="nucleotide sequence ID" value="XM_058453210.1"/>
</dbReference>
<proteinExistence type="predicted"/>
<dbReference type="Gene3D" id="3.40.390.10">
    <property type="entry name" value="Collagenase (Catalytic Domain)"/>
    <property type="match status" value="1"/>
</dbReference>
<dbReference type="InterPro" id="IPR024079">
    <property type="entry name" value="MetalloPept_cat_dom_sf"/>
</dbReference>
<name>A0A9W9SX94_9EURO</name>
<evidence type="ECO:0000313" key="2">
    <source>
        <dbReference type="Proteomes" id="UP001150904"/>
    </source>
</evidence>
<protein>
    <submittedName>
        <fullName evidence="1">Uncharacterized protein</fullName>
    </submittedName>
</protein>
<dbReference type="Proteomes" id="UP001150904">
    <property type="component" value="Unassembled WGS sequence"/>
</dbReference>
<keyword evidence="2" id="KW-1185">Reference proteome</keyword>
<organism evidence="1 2">
    <name type="scientific">Penicillium cinerascens</name>
    <dbReference type="NCBI Taxonomy" id="70096"/>
    <lineage>
        <taxon>Eukaryota</taxon>
        <taxon>Fungi</taxon>
        <taxon>Dikarya</taxon>
        <taxon>Ascomycota</taxon>
        <taxon>Pezizomycotina</taxon>
        <taxon>Eurotiomycetes</taxon>
        <taxon>Eurotiomycetidae</taxon>
        <taxon>Eurotiales</taxon>
        <taxon>Aspergillaceae</taxon>
        <taxon>Penicillium</taxon>
    </lineage>
</organism>
<dbReference type="GeneID" id="83180511"/>
<gene>
    <name evidence="1" type="ORF">N7498_006148</name>
</gene>
<dbReference type="GO" id="GO:0008237">
    <property type="term" value="F:metallopeptidase activity"/>
    <property type="evidence" value="ECO:0007669"/>
    <property type="project" value="InterPro"/>
</dbReference>
<sequence length="292" mass="33755">MRDFQNTDADTHDAATRLVNAMFLSPSEDEFQTVKNRIDGVKNWMESRGNINNGLNKKKPYLFCGDSWAIRQDMDSQMKDKNGEKMVHESDGKPFRIKDSKDLRKAHKKVAKELGTKEKKIYPYWSPAINAYFFDRSYSDDPKKGGCDLEDVLGFTFHHDSISGIVLCDKSFTGVRLHQKEVFPLSKDTFENYGGKINDYPSTRIEDVLPAARTLYHELFHLYWGADLYPNGGEEYKFRKLTNDKKFTTQQAMSNPENYVLQAVAYDYTLSVTTKSKFYPVEFYTGFATYTK</sequence>
<dbReference type="AlphaFoldDB" id="A0A9W9SX94"/>
<comment type="caution">
    <text evidence="1">The sequence shown here is derived from an EMBL/GenBank/DDBJ whole genome shotgun (WGS) entry which is preliminary data.</text>
</comment>
<dbReference type="OrthoDB" id="4259138at2759"/>
<accession>A0A9W9SX94</accession>
<reference evidence="1" key="1">
    <citation type="submission" date="2022-12" db="EMBL/GenBank/DDBJ databases">
        <authorList>
            <person name="Petersen C."/>
        </authorList>
    </citation>
    <scope>NUCLEOTIDE SEQUENCE</scope>
    <source>
        <strain evidence="1">IBT 15544</strain>
    </source>
</reference>
<reference evidence="1" key="2">
    <citation type="journal article" date="2023" name="IMA Fungus">
        <title>Comparative genomic study of the Penicillium genus elucidates a diverse pangenome and 15 lateral gene transfer events.</title>
        <authorList>
            <person name="Petersen C."/>
            <person name="Sorensen T."/>
            <person name="Nielsen M.R."/>
            <person name="Sondergaard T.E."/>
            <person name="Sorensen J.L."/>
            <person name="Fitzpatrick D.A."/>
            <person name="Frisvad J.C."/>
            <person name="Nielsen K.L."/>
        </authorList>
    </citation>
    <scope>NUCLEOTIDE SEQUENCE</scope>
    <source>
        <strain evidence="1">IBT 15544</strain>
    </source>
</reference>
<dbReference type="EMBL" id="JAPQKR010000013">
    <property type="protein sequence ID" value="KAJ5201485.1"/>
    <property type="molecule type" value="Genomic_DNA"/>
</dbReference>
<evidence type="ECO:0000313" key="1">
    <source>
        <dbReference type="EMBL" id="KAJ5201485.1"/>
    </source>
</evidence>